<sequence>MIFLPAHCEAIIEGRKTQTRRLQKLGHRFISGRGSPDRVYYTWYGGKKILKWQVGKEYSVQPGRGELGVARIKLLDIKSERVQAITEEDAKAEGVSFEYIAKGTGVYYSPSSQSFINSSHFLFDEMPDREKLQGYRGAFAIVWNNIYKKANNWLENSWVWALTFELATTPG</sequence>
<evidence type="ECO:0000313" key="2">
    <source>
        <dbReference type="EMBL" id="KKM13975.1"/>
    </source>
</evidence>
<dbReference type="Pfam" id="PF04266">
    <property type="entry name" value="ASCH"/>
    <property type="match status" value="1"/>
</dbReference>
<feature type="domain" description="ASCH" evidence="1">
    <location>
        <begin position="9"/>
        <end position="112"/>
    </location>
</feature>
<comment type="caution">
    <text evidence="2">The sequence shown here is derived from an EMBL/GenBank/DDBJ whole genome shotgun (WGS) entry which is preliminary data.</text>
</comment>
<protein>
    <recommendedName>
        <fullName evidence="1">ASCH domain-containing protein</fullName>
    </recommendedName>
</protein>
<dbReference type="AlphaFoldDB" id="A0A0F9KF94"/>
<accession>A0A0F9KF94</accession>
<dbReference type="EMBL" id="LAZR01015254">
    <property type="protein sequence ID" value="KKM13975.1"/>
    <property type="molecule type" value="Genomic_DNA"/>
</dbReference>
<name>A0A0F9KF94_9ZZZZ</name>
<evidence type="ECO:0000259" key="1">
    <source>
        <dbReference type="Pfam" id="PF04266"/>
    </source>
</evidence>
<gene>
    <name evidence="2" type="ORF">LCGC14_1710770</name>
</gene>
<dbReference type="InterPro" id="IPR007374">
    <property type="entry name" value="ASCH_domain"/>
</dbReference>
<proteinExistence type="predicted"/>
<reference evidence="2" key="1">
    <citation type="journal article" date="2015" name="Nature">
        <title>Complex archaea that bridge the gap between prokaryotes and eukaryotes.</title>
        <authorList>
            <person name="Spang A."/>
            <person name="Saw J.H."/>
            <person name="Jorgensen S.L."/>
            <person name="Zaremba-Niedzwiedzka K."/>
            <person name="Martijn J."/>
            <person name="Lind A.E."/>
            <person name="van Eijk R."/>
            <person name="Schleper C."/>
            <person name="Guy L."/>
            <person name="Ettema T.J."/>
        </authorList>
    </citation>
    <scope>NUCLEOTIDE SEQUENCE</scope>
</reference>
<organism evidence="2">
    <name type="scientific">marine sediment metagenome</name>
    <dbReference type="NCBI Taxonomy" id="412755"/>
    <lineage>
        <taxon>unclassified sequences</taxon>
        <taxon>metagenomes</taxon>
        <taxon>ecological metagenomes</taxon>
    </lineage>
</organism>